<dbReference type="Proteomes" id="UP000694620">
    <property type="component" value="Chromosome 14"/>
</dbReference>
<reference evidence="15" key="3">
    <citation type="submission" date="2025-09" db="UniProtKB">
        <authorList>
            <consortium name="Ensembl"/>
        </authorList>
    </citation>
    <scope>IDENTIFICATION</scope>
</reference>
<dbReference type="NCBIfam" id="NF040941">
    <property type="entry name" value="GGGWT_bact"/>
    <property type="match status" value="1"/>
</dbReference>
<keyword evidence="11" id="KW-1015">Disulfide bond</keyword>
<dbReference type="PROSITE" id="PS51406">
    <property type="entry name" value="FIBRINOGEN_C_2"/>
    <property type="match status" value="1"/>
</dbReference>
<dbReference type="Ensembl" id="ENSECRT00000034803.1">
    <property type="protein sequence ID" value="ENSECRP00000034068.1"/>
    <property type="gene ID" value="ENSECRG00000023020.1"/>
</dbReference>
<keyword evidence="6" id="KW-0430">Lectin</keyword>
<keyword evidence="9" id="KW-0391">Immunity</keyword>
<evidence type="ECO:0000313" key="16">
    <source>
        <dbReference type="Proteomes" id="UP000694620"/>
    </source>
</evidence>
<evidence type="ECO:0000313" key="15">
    <source>
        <dbReference type="Ensembl" id="ENSECRP00000034068.1"/>
    </source>
</evidence>
<keyword evidence="3" id="KW-0399">Innate immunity</keyword>
<dbReference type="GO" id="GO:0097367">
    <property type="term" value="F:carbohydrate derivative binding"/>
    <property type="evidence" value="ECO:0007669"/>
    <property type="project" value="TreeGrafter"/>
</dbReference>
<organism evidence="15 16">
    <name type="scientific">Erpetoichthys calabaricus</name>
    <name type="common">Rope fish</name>
    <name type="synonym">Calamoichthys calabaricus</name>
    <dbReference type="NCBI Taxonomy" id="27687"/>
    <lineage>
        <taxon>Eukaryota</taxon>
        <taxon>Metazoa</taxon>
        <taxon>Chordata</taxon>
        <taxon>Craniata</taxon>
        <taxon>Vertebrata</taxon>
        <taxon>Euteleostomi</taxon>
        <taxon>Actinopterygii</taxon>
        <taxon>Polypteriformes</taxon>
        <taxon>Polypteridae</taxon>
        <taxon>Erpetoichthys</taxon>
    </lineage>
</organism>
<dbReference type="GO" id="GO:0001867">
    <property type="term" value="P:complement activation, lectin pathway"/>
    <property type="evidence" value="ECO:0007669"/>
    <property type="project" value="TreeGrafter"/>
</dbReference>
<dbReference type="GO" id="GO:0005615">
    <property type="term" value="C:extracellular space"/>
    <property type="evidence" value="ECO:0007669"/>
    <property type="project" value="TreeGrafter"/>
</dbReference>
<dbReference type="GO" id="GO:0046872">
    <property type="term" value="F:metal ion binding"/>
    <property type="evidence" value="ECO:0007669"/>
    <property type="project" value="UniProtKB-KW"/>
</dbReference>
<dbReference type="InterPro" id="IPR014716">
    <property type="entry name" value="Fibrinogen_a/b/g_C_1"/>
</dbReference>
<evidence type="ECO:0000256" key="12">
    <source>
        <dbReference type="ARBA" id="ARBA00023180"/>
    </source>
</evidence>
<evidence type="ECO:0000256" key="8">
    <source>
        <dbReference type="ARBA" id="ARBA00022837"/>
    </source>
</evidence>
<keyword evidence="4" id="KW-0479">Metal-binding</keyword>
<evidence type="ECO:0000256" key="11">
    <source>
        <dbReference type="ARBA" id="ARBA00023157"/>
    </source>
</evidence>
<dbReference type="GO" id="GO:0005581">
    <property type="term" value="C:collagen trimer"/>
    <property type="evidence" value="ECO:0007669"/>
    <property type="project" value="UniProtKB-KW"/>
</dbReference>
<dbReference type="GO" id="GO:0030246">
    <property type="term" value="F:carbohydrate binding"/>
    <property type="evidence" value="ECO:0007669"/>
    <property type="project" value="UniProtKB-KW"/>
</dbReference>
<keyword evidence="5" id="KW-0732">Signal</keyword>
<reference evidence="15" key="1">
    <citation type="submission" date="2021-06" db="EMBL/GenBank/DDBJ databases">
        <authorList>
            <consortium name="Wellcome Sanger Institute Data Sharing"/>
        </authorList>
    </citation>
    <scope>NUCLEOTIDE SEQUENCE [LARGE SCALE GENOMIC DNA]</scope>
</reference>
<dbReference type="InterPro" id="IPR002181">
    <property type="entry name" value="Fibrinogen_a/b/g_C_dom"/>
</dbReference>
<dbReference type="GO" id="GO:0005102">
    <property type="term" value="F:signaling receptor binding"/>
    <property type="evidence" value="ECO:0007669"/>
    <property type="project" value="TreeGrafter"/>
</dbReference>
<keyword evidence="10" id="KW-0176">Collagen</keyword>
<accession>A0A8C4TMS7</accession>
<evidence type="ECO:0000256" key="5">
    <source>
        <dbReference type="ARBA" id="ARBA00022729"/>
    </source>
</evidence>
<evidence type="ECO:0000256" key="7">
    <source>
        <dbReference type="ARBA" id="ARBA00022737"/>
    </source>
</evidence>
<evidence type="ECO:0000259" key="14">
    <source>
        <dbReference type="PROSITE" id="PS51406"/>
    </source>
</evidence>
<dbReference type="PANTHER" id="PTHR19143">
    <property type="entry name" value="FIBRINOGEN/TENASCIN/ANGIOPOEITIN"/>
    <property type="match status" value="1"/>
</dbReference>
<evidence type="ECO:0000256" key="2">
    <source>
        <dbReference type="ARBA" id="ARBA00022525"/>
    </source>
</evidence>
<keyword evidence="7" id="KW-0677">Repeat</keyword>
<dbReference type="Pfam" id="PF00147">
    <property type="entry name" value="Fibrinogen_C"/>
    <property type="match status" value="1"/>
</dbReference>
<dbReference type="InterPro" id="IPR050373">
    <property type="entry name" value="Fibrinogen_C-term_domain"/>
</dbReference>
<dbReference type="AlphaFoldDB" id="A0A8C4TMS7"/>
<evidence type="ECO:0000256" key="4">
    <source>
        <dbReference type="ARBA" id="ARBA00022723"/>
    </source>
</evidence>
<dbReference type="FunFam" id="3.90.215.10:FF:000001">
    <property type="entry name" value="Tenascin isoform 1"/>
    <property type="match status" value="1"/>
</dbReference>
<feature type="compositionally biased region" description="Basic and acidic residues" evidence="13">
    <location>
        <begin position="73"/>
        <end position="88"/>
    </location>
</feature>
<dbReference type="CDD" id="cd00087">
    <property type="entry name" value="FReD"/>
    <property type="match status" value="1"/>
</dbReference>
<evidence type="ECO:0000256" key="6">
    <source>
        <dbReference type="ARBA" id="ARBA00022734"/>
    </source>
</evidence>
<keyword evidence="8" id="KW-0106">Calcium</keyword>
<keyword evidence="12" id="KW-0325">Glycoprotein</keyword>
<feature type="domain" description="Fibrinogen C-terminal" evidence="14">
    <location>
        <begin position="95"/>
        <end position="312"/>
    </location>
</feature>
<comment type="subcellular location">
    <subcellularLocation>
        <location evidence="1">Secreted</location>
    </subcellularLocation>
</comment>
<evidence type="ECO:0000256" key="3">
    <source>
        <dbReference type="ARBA" id="ARBA00022588"/>
    </source>
</evidence>
<evidence type="ECO:0000256" key="13">
    <source>
        <dbReference type="SAM" id="MobiDB-lite"/>
    </source>
</evidence>
<keyword evidence="2" id="KW-0964">Secreted</keyword>
<dbReference type="GeneTree" id="ENSGT00940000157531"/>
<name>A0A8C4TMS7_ERPCA</name>
<feature type="region of interest" description="Disordered" evidence="13">
    <location>
        <begin position="66"/>
        <end position="95"/>
    </location>
</feature>
<dbReference type="PANTHER" id="PTHR19143:SF433">
    <property type="entry name" value="FICOLIN-2"/>
    <property type="match status" value="1"/>
</dbReference>
<keyword evidence="16" id="KW-1185">Reference proteome</keyword>
<dbReference type="GO" id="GO:0003823">
    <property type="term" value="F:antigen binding"/>
    <property type="evidence" value="ECO:0007669"/>
    <property type="project" value="TreeGrafter"/>
</dbReference>
<proteinExistence type="predicted"/>
<dbReference type="SMART" id="SM00186">
    <property type="entry name" value="FBG"/>
    <property type="match status" value="1"/>
</dbReference>
<dbReference type="SUPFAM" id="SSF56496">
    <property type="entry name" value="Fibrinogen C-terminal domain-like"/>
    <property type="match status" value="1"/>
</dbReference>
<dbReference type="InterPro" id="IPR020837">
    <property type="entry name" value="Fibrinogen_CS"/>
</dbReference>
<dbReference type="InterPro" id="IPR036056">
    <property type="entry name" value="Fibrinogen-like_C"/>
</dbReference>
<reference evidence="15" key="2">
    <citation type="submission" date="2025-08" db="UniProtKB">
        <authorList>
            <consortium name="Ensembl"/>
        </authorList>
    </citation>
    <scope>IDENTIFICATION</scope>
</reference>
<dbReference type="PROSITE" id="PS00514">
    <property type="entry name" value="FIBRINOGEN_C_1"/>
    <property type="match status" value="1"/>
</dbReference>
<protein>
    <submittedName>
        <fullName evidence="15">Ficolin-2-like</fullName>
    </submittedName>
</protein>
<gene>
    <name evidence="15" type="primary">LOC114665156</name>
</gene>
<sequence length="312" mass="35020">MRRPQFCHLFASLAPSRLALQNNKVERSETQSAQVTERADPVLMFGFSDVQVIGLNEKDRLTVLQGCPGQHGSKGDSGEPGQKGEKGEPGAIGRPGEAGRALNCKQLLDLGNVLSGWYTVYTVAGKPLSVFCDMDTDGGGWTVFQRRMDGTVDFFRDWNTYKKGFGNRLSEFWLGNDNIHDLTAIGTYELRIDFTDFDNINTFAKYKSFNVLGESDKYKMILGDFVDGTAGDSLTYHKNMNFSTKDQDNDQSSTDCSHVYKGAWWYNDCHFSNLNGVYLRGEHASFADGVDWKTGKGYNYSYKYTAMKFRPT</sequence>
<evidence type="ECO:0000256" key="1">
    <source>
        <dbReference type="ARBA" id="ARBA00004613"/>
    </source>
</evidence>
<evidence type="ECO:0000256" key="9">
    <source>
        <dbReference type="ARBA" id="ARBA00022859"/>
    </source>
</evidence>
<evidence type="ECO:0000256" key="10">
    <source>
        <dbReference type="ARBA" id="ARBA00023119"/>
    </source>
</evidence>
<dbReference type="Gene3D" id="3.90.215.10">
    <property type="entry name" value="Gamma Fibrinogen, chain A, domain 1"/>
    <property type="match status" value="1"/>
</dbReference>